<keyword evidence="7" id="KW-1185">Reference proteome</keyword>
<dbReference type="PROSITE" id="PS51118">
    <property type="entry name" value="HTH_HXLR"/>
    <property type="match status" value="1"/>
</dbReference>
<evidence type="ECO:0000259" key="5">
    <source>
        <dbReference type="PROSITE" id="PS51118"/>
    </source>
</evidence>
<comment type="caution">
    <text evidence="6">The sequence shown here is derived from an EMBL/GenBank/DDBJ whole genome shotgun (WGS) entry which is preliminary data.</text>
</comment>
<dbReference type="SMART" id="SM00418">
    <property type="entry name" value="HTH_ARSR"/>
    <property type="match status" value="1"/>
</dbReference>
<dbReference type="SUPFAM" id="SSF55718">
    <property type="entry name" value="SCP-like"/>
    <property type="match status" value="1"/>
</dbReference>
<feature type="region of interest" description="Disordered" evidence="4">
    <location>
        <begin position="212"/>
        <end position="255"/>
    </location>
</feature>
<feature type="compositionally biased region" description="Low complexity" evidence="4">
    <location>
        <begin position="226"/>
        <end position="238"/>
    </location>
</feature>
<evidence type="ECO:0000256" key="1">
    <source>
        <dbReference type="ARBA" id="ARBA00023015"/>
    </source>
</evidence>
<accession>A0ABQ4G623</accession>
<organism evidence="6 7">
    <name type="scientific">Microbispora corallina</name>
    <dbReference type="NCBI Taxonomy" id="83302"/>
    <lineage>
        <taxon>Bacteria</taxon>
        <taxon>Bacillati</taxon>
        <taxon>Actinomycetota</taxon>
        <taxon>Actinomycetes</taxon>
        <taxon>Streptosporangiales</taxon>
        <taxon>Streptosporangiaceae</taxon>
        <taxon>Microbispora</taxon>
    </lineage>
</organism>
<feature type="domain" description="HTH hxlR-type" evidence="5">
    <location>
        <begin position="11"/>
        <end position="109"/>
    </location>
</feature>
<keyword evidence="2" id="KW-0238">DNA-binding</keyword>
<dbReference type="InterPro" id="IPR036527">
    <property type="entry name" value="SCP2_sterol-bd_dom_sf"/>
</dbReference>
<evidence type="ECO:0000313" key="7">
    <source>
        <dbReference type="Proteomes" id="UP000603904"/>
    </source>
</evidence>
<dbReference type="Gene3D" id="3.30.1050.10">
    <property type="entry name" value="SCP2 sterol-binding domain"/>
    <property type="match status" value="1"/>
</dbReference>
<dbReference type="InterPro" id="IPR002577">
    <property type="entry name" value="HTH_HxlR"/>
</dbReference>
<name>A0ABQ4G623_9ACTN</name>
<dbReference type="Pfam" id="PF01638">
    <property type="entry name" value="HxlR"/>
    <property type="match status" value="1"/>
</dbReference>
<dbReference type="InterPro" id="IPR036390">
    <property type="entry name" value="WH_DNA-bd_sf"/>
</dbReference>
<dbReference type="Proteomes" id="UP000603904">
    <property type="component" value="Unassembled WGS sequence"/>
</dbReference>
<sequence length="255" mass="27129">MAGRRGYDDPCGIARALDVVGDRWALLVVRELVFGPKRFGDLTRGLPGMSPNVLSQRLRELEQAGIVRWRRLGPPVGTGVYELTTRGQELEDVLLALARWGSREPLPAGGDLSVDALVLALKTTFDPAAAGDLDARYELAFGDDRFHAEIVSGRFWIARGPAGRADALLDVSAPVLRDVMFAGRPIADAVESGDLRLTGDVRAAERLVACFPRPATPSTTPPPTTPRVTPQATLAATPPMTPPENLPAAPPASAG</sequence>
<dbReference type="InterPro" id="IPR036388">
    <property type="entry name" value="WH-like_DNA-bd_sf"/>
</dbReference>
<evidence type="ECO:0000256" key="2">
    <source>
        <dbReference type="ARBA" id="ARBA00023125"/>
    </source>
</evidence>
<keyword evidence="1" id="KW-0805">Transcription regulation</keyword>
<dbReference type="EMBL" id="BOOC01000031">
    <property type="protein sequence ID" value="GIH42533.1"/>
    <property type="molecule type" value="Genomic_DNA"/>
</dbReference>
<dbReference type="Gene3D" id="1.10.10.10">
    <property type="entry name" value="Winged helix-like DNA-binding domain superfamily/Winged helix DNA-binding domain"/>
    <property type="match status" value="1"/>
</dbReference>
<keyword evidence="3" id="KW-0804">Transcription</keyword>
<gene>
    <name evidence="6" type="ORF">Mco01_55330</name>
</gene>
<dbReference type="InterPro" id="IPR011991">
    <property type="entry name" value="ArsR-like_HTH"/>
</dbReference>
<dbReference type="SUPFAM" id="SSF46785">
    <property type="entry name" value="Winged helix' DNA-binding domain"/>
    <property type="match status" value="1"/>
</dbReference>
<dbReference type="PANTHER" id="PTHR33204">
    <property type="entry name" value="TRANSCRIPTIONAL REGULATOR, MARR FAMILY"/>
    <property type="match status" value="1"/>
</dbReference>
<dbReference type="PANTHER" id="PTHR33204:SF18">
    <property type="entry name" value="TRANSCRIPTIONAL REGULATORY PROTEIN"/>
    <property type="match status" value="1"/>
</dbReference>
<evidence type="ECO:0000313" key="6">
    <source>
        <dbReference type="EMBL" id="GIH42533.1"/>
    </source>
</evidence>
<reference evidence="6 7" key="1">
    <citation type="submission" date="2021-01" db="EMBL/GenBank/DDBJ databases">
        <title>Whole genome shotgun sequence of Microbispora corallina NBRC 16416.</title>
        <authorList>
            <person name="Komaki H."/>
            <person name="Tamura T."/>
        </authorList>
    </citation>
    <scope>NUCLEOTIDE SEQUENCE [LARGE SCALE GENOMIC DNA]</scope>
    <source>
        <strain evidence="6 7">NBRC 16416</strain>
    </source>
</reference>
<protein>
    <submittedName>
        <fullName evidence="6">Transcriptional regulator</fullName>
    </submittedName>
</protein>
<evidence type="ECO:0000256" key="3">
    <source>
        <dbReference type="ARBA" id="ARBA00023163"/>
    </source>
</evidence>
<proteinExistence type="predicted"/>
<feature type="compositionally biased region" description="Pro residues" evidence="4">
    <location>
        <begin position="239"/>
        <end position="255"/>
    </location>
</feature>
<evidence type="ECO:0000256" key="4">
    <source>
        <dbReference type="SAM" id="MobiDB-lite"/>
    </source>
</evidence>
<dbReference type="CDD" id="cd00090">
    <property type="entry name" value="HTH_ARSR"/>
    <property type="match status" value="1"/>
</dbReference>
<dbReference type="InterPro" id="IPR001845">
    <property type="entry name" value="HTH_ArsR_DNA-bd_dom"/>
</dbReference>
<dbReference type="RefSeq" id="WP_204059736.1">
    <property type="nucleotide sequence ID" value="NZ_BAAAGP010000006.1"/>
</dbReference>